<organism evidence="1 2">
    <name type="scientific">Microbacterium resistens</name>
    <dbReference type="NCBI Taxonomy" id="156977"/>
    <lineage>
        <taxon>Bacteria</taxon>
        <taxon>Bacillati</taxon>
        <taxon>Actinomycetota</taxon>
        <taxon>Actinomycetes</taxon>
        <taxon>Micrococcales</taxon>
        <taxon>Microbacteriaceae</taxon>
        <taxon>Microbacterium</taxon>
    </lineage>
</organism>
<protein>
    <submittedName>
        <fullName evidence="1">Uncharacterized protein</fullName>
    </submittedName>
</protein>
<name>A0ABY3RN70_9MICO</name>
<dbReference type="InterPro" id="IPR029056">
    <property type="entry name" value="Ribokinase-like"/>
</dbReference>
<dbReference type="Gene3D" id="3.40.1190.20">
    <property type="match status" value="1"/>
</dbReference>
<dbReference type="RefSeq" id="WP_231818882.1">
    <property type="nucleotide sequence ID" value="NZ_CP082781.1"/>
</dbReference>
<proteinExistence type="predicted"/>
<keyword evidence="2" id="KW-1185">Reference proteome</keyword>
<accession>A0ABY3RN70</accession>
<evidence type="ECO:0000313" key="2">
    <source>
        <dbReference type="Proteomes" id="UP001199642"/>
    </source>
</evidence>
<dbReference type="EMBL" id="CP082781">
    <property type="protein sequence ID" value="UGS25017.1"/>
    <property type="molecule type" value="Genomic_DNA"/>
</dbReference>
<reference evidence="1 2" key="1">
    <citation type="submission" date="2023-01" db="EMBL/GenBank/DDBJ databases">
        <title>Characterization of estradiol degrading bacteria Microbacterium sp. MZT7 and reveal degrading genes through genome analysis.</title>
        <authorList>
            <person name="Hao P."/>
            <person name="Gao Y."/>
        </authorList>
    </citation>
    <scope>NUCLEOTIDE SEQUENCE [LARGE SCALE GENOMIC DNA]</scope>
    <source>
        <strain evidence="1 2">MZT7</strain>
    </source>
</reference>
<dbReference type="Proteomes" id="UP001199642">
    <property type="component" value="Chromosome"/>
</dbReference>
<evidence type="ECO:0000313" key="1">
    <source>
        <dbReference type="EMBL" id="UGS25017.1"/>
    </source>
</evidence>
<gene>
    <name evidence="1" type="ORF">K8F61_09880</name>
</gene>
<sequence length="197" mass="20758">MSERIVVVGEARIDEVRDEHGARETVAGAGADLARRLARRGHGVVLLTPLADDEDGRRIRVVMEDHRVRVLPLDAPAGTGRRRVVIGAGRVQEHGQGTVPFTGLGGAVAGRLHAGARADLGADPIVVVTEAELVEPLREAPVGVVDASEADPRVLRAGTDPDRADRIADAVRTVRKDAVGGPDADERLARALARIAT</sequence>
<dbReference type="SUPFAM" id="SSF53613">
    <property type="entry name" value="Ribokinase-like"/>
    <property type="match status" value="1"/>
</dbReference>